<protein>
    <submittedName>
        <fullName evidence="1">Uncharacterized protein</fullName>
    </submittedName>
</protein>
<organism evidence="1 2">
    <name type="scientific">Nostoc flagelliforme CCNUN1</name>
    <dbReference type="NCBI Taxonomy" id="2038116"/>
    <lineage>
        <taxon>Bacteria</taxon>
        <taxon>Bacillati</taxon>
        <taxon>Cyanobacteriota</taxon>
        <taxon>Cyanophyceae</taxon>
        <taxon>Nostocales</taxon>
        <taxon>Nostocaceae</taxon>
        <taxon>Nostoc</taxon>
    </lineage>
</organism>
<proteinExistence type="predicted"/>
<name>A0A2K8SIS0_9NOSO</name>
<dbReference type="EMBL" id="CP024785">
    <property type="protein sequence ID" value="AUB35376.1"/>
    <property type="molecule type" value="Genomic_DNA"/>
</dbReference>
<evidence type="ECO:0000313" key="2">
    <source>
        <dbReference type="Proteomes" id="UP000232003"/>
    </source>
</evidence>
<dbReference type="Proteomes" id="UP000232003">
    <property type="component" value="Chromosome"/>
</dbReference>
<dbReference type="AlphaFoldDB" id="A0A2K8SIS0"/>
<evidence type="ECO:0000313" key="1">
    <source>
        <dbReference type="EMBL" id="AUB35376.1"/>
    </source>
</evidence>
<accession>A0A2K8SIS0</accession>
<keyword evidence="2" id="KW-1185">Reference proteome</keyword>
<reference evidence="1 2" key="1">
    <citation type="submission" date="2017-11" db="EMBL/GenBank/DDBJ databases">
        <title>Complete genome of a free-living desiccation-tolerant cyanobacterium and its photosynthetic adaptation to extreme terrestrial habitat.</title>
        <authorList>
            <person name="Shang J."/>
        </authorList>
    </citation>
    <scope>NUCLEOTIDE SEQUENCE [LARGE SCALE GENOMIC DNA]</scope>
    <source>
        <strain evidence="1 2">CCNUN1</strain>
    </source>
</reference>
<dbReference type="KEGG" id="nfl:COO91_01254"/>
<sequence>MDIAFLKESQQIAHALVAKAVVKMLKDIEMQYAFGVSIGAMV</sequence>
<gene>
    <name evidence="1" type="ORF">COO91_01254</name>
</gene>
<dbReference type="RefSeq" id="WP_263983689.1">
    <property type="nucleotide sequence ID" value="NZ_CP024785.1"/>
</dbReference>